<sequence length="89" mass="9783">MTLTLIGFTQDATASSGVVTLPMTFGEEPRTKTLMVSFMVVELPSTYTVIIGRPSLNKLRAIISTYDYSMKFSTSVGIGEVRSDPRESR</sequence>
<gene>
    <name evidence="1" type="ORF">B296_00032266</name>
</gene>
<organism evidence="1 2">
    <name type="scientific">Ensete ventricosum</name>
    <name type="common">Abyssinian banana</name>
    <name type="synonym">Musa ensete</name>
    <dbReference type="NCBI Taxonomy" id="4639"/>
    <lineage>
        <taxon>Eukaryota</taxon>
        <taxon>Viridiplantae</taxon>
        <taxon>Streptophyta</taxon>
        <taxon>Embryophyta</taxon>
        <taxon>Tracheophyta</taxon>
        <taxon>Spermatophyta</taxon>
        <taxon>Magnoliopsida</taxon>
        <taxon>Liliopsida</taxon>
        <taxon>Zingiberales</taxon>
        <taxon>Musaceae</taxon>
        <taxon>Ensete</taxon>
    </lineage>
</organism>
<dbReference type="Gene3D" id="2.40.70.10">
    <property type="entry name" value="Acid Proteases"/>
    <property type="match status" value="1"/>
</dbReference>
<evidence type="ECO:0000313" key="2">
    <source>
        <dbReference type="Proteomes" id="UP000287651"/>
    </source>
</evidence>
<evidence type="ECO:0000313" key="1">
    <source>
        <dbReference type="EMBL" id="RRT56767.1"/>
    </source>
</evidence>
<dbReference type="Proteomes" id="UP000287651">
    <property type="component" value="Unassembled WGS sequence"/>
</dbReference>
<accession>A0A426YYF3</accession>
<protein>
    <submittedName>
        <fullName evidence="1">Uncharacterized protein</fullName>
    </submittedName>
</protein>
<proteinExistence type="predicted"/>
<dbReference type="PANTHER" id="PTHR33240">
    <property type="entry name" value="OS08G0508500 PROTEIN"/>
    <property type="match status" value="1"/>
</dbReference>
<name>A0A426YYF3_ENSVE</name>
<dbReference type="AlphaFoldDB" id="A0A426YYF3"/>
<dbReference type="InterPro" id="IPR021109">
    <property type="entry name" value="Peptidase_aspartic_dom_sf"/>
</dbReference>
<comment type="caution">
    <text evidence="1">The sequence shown here is derived from an EMBL/GenBank/DDBJ whole genome shotgun (WGS) entry which is preliminary data.</text>
</comment>
<reference evidence="1 2" key="1">
    <citation type="journal article" date="2014" name="Agronomy (Basel)">
        <title>A Draft Genome Sequence for Ensete ventricosum, the Drought-Tolerant Tree Against Hunger.</title>
        <authorList>
            <person name="Harrison J."/>
            <person name="Moore K.A."/>
            <person name="Paszkiewicz K."/>
            <person name="Jones T."/>
            <person name="Grant M."/>
            <person name="Ambacheew D."/>
            <person name="Muzemil S."/>
            <person name="Studholme D.J."/>
        </authorList>
    </citation>
    <scope>NUCLEOTIDE SEQUENCE [LARGE SCALE GENOMIC DNA]</scope>
</reference>
<dbReference type="PANTHER" id="PTHR33240:SF8">
    <property type="entry name" value="OS03G0439900 PROTEIN"/>
    <property type="match status" value="1"/>
</dbReference>
<dbReference type="EMBL" id="AMZH03009478">
    <property type="protein sequence ID" value="RRT56767.1"/>
    <property type="molecule type" value="Genomic_DNA"/>
</dbReference>